<feature type="transmembrane region" description="Helical" evidence="1">
    <location>
        <begin position="12"/>
        <end position="32"/>
    </location>
</feature>
<dbReference type="OrthoDB" id="9949407at2"/>
<dbReference type="EMBL" id="SJPP01000001">
    <property type="protein sequence ID" value="TWU12396.1"/>
    <property type="molecule type" value="Genomic_DNA"/>
</dbReference>
<proteinExistence type="predicted"/>
<dbReference type="Proteomes" id="UP000320735">
    <property type="component" value="Unassembled WGS sequence"/>
</dbReference>
<keyword evidence="1" id="KW-1133">Transmembrane helix</keyword>
<organism evidence="2 3">
    <name type="scientific">Symmachiella macrocystis</name>
    <dbReference type="NCBI Taxonomy" id="2527985"/>
    <lineage>
        <taxon>Bacteria</taxon>
        <taxon>Pseudomonadati</taxon>
        <taxon>Planctomycetota</taxon>
        <taxon>Planctomycetia</taxon>
        <taxon>Planctomycetales</taxon>
        <taxon>Planctomycetaceae</taxon>
        <taxon>Symmachiella</taxon>
    </lineage>
</organism>
<name>A0A5C6BM84_9PLAN</name>
<evidence type="ECO:0000313" key="2">
    <source>
        <dbReference type="EMBL" id="TWU12396.1"/>
    </source>
</evidence>
<dbReference type="AlphaFoldDB" id="A0A5C6BM84"/>
<accession>A0A5C6BM84</accession>
<evidence type="ECO:0000256" key="1">
    <source>
        <dbReference type="SAM" id="Phobius"/>
    </source>
</evidence>
<feature type="transmembrane region" description="Helical" evidence="1">
    <location>
        <begin position="38"/>
        <end position="56"/>
    </location>
</feature>
<gene>
    <name evidence="2" type="ORF">CA54_12200</name>
</gene>
<reference evidence="2 3" key="1">
    <citation type="submission" date="2019-02" db="EMBL/GenBank/DDBJ databases">
        <title>Deep-cultivation of Planctomycetes and their phenomic and genomic characterization uncovers novel biology.</title>
        <authorList>
            <person name="Wiegand S."/>
            <person name="Jogler M."/>
            <person name="Boedeker C."/>
            <person name="Pinto D."/>
            <person name="Vollmers J."/>
            <person name="Rivas-Marin E."/>
            <person name="Kohn T."/>
            <person name="Peeters S.H."/>
            <person name="Heuer A."/>
            <person name="Rast P."/>
            <person name="Oberbeckmann S."/>
            <person name="Bunk B."/>
            <person name="Jeske O."/>
            <person name="Meyerdierks A."/>
            <person name="Storesund J.E."/>
            <person name="Kallscheuer N."/>
            <person name="Luecker S."/>
            <person name="Lage O.M."/>
            <person name="Pohl T."/>
            <person name="Merkel B.J."/>
            <person name="Hornburger P."/>
            <person name="Mueller R.-W."/>
            <person name="Bruemmer F."/>
            <person name="Labrenz M."/>
            <person name="Spormann A.M."/>
            <person name="Op Den Camp H."/>
            <person name="Overmann J."/>
            <person name="Amann R."/>
            <person name="Jetten M.S.M."/>
            <person name="Mascher T."/>
            <person name="Medema M.H."/>
            <person name="Devos D.P."/>
            <person name="Kaster A.-K."/>
            <person name="Ovreas L."/>
            <person name="Rohde M."/>
            <person name="Galperin M.Y."/>
            <person name="Jogler C."/>
        </authorList>
    </citation>
    <scope>NUCLEOTIDE SEQUENCE [LARGE SCALE GENOMIC DNA]</scope>
    <source>
        <strain evidence="2 3">CA54</strain>
    </source>
</reference>
<comment type="caution">
    <text evidence="2">The sequence shown here is derived from an EMBL/GenBank/DDBJ whole genome shotgun (WGS) entry which is preliminary data.</text>
</comment>
<protein>
    <submittedName>
        <fullName evidence="2">Uncharacterized protein</fullName>
    </submittedName>
</protein>
<feature type="transmembrane region" description="Helical" evidence="1">
    <location>
        <begin position="68"/>
        <end position="88"/>
    </location>
</feature>
<keyword evidence="1" id="KW-0812">Transmembrane</keyword>
<dbReference type="RefSeq" id="WP_146369873.1">
    <property type="nucleotide sequence ID" value="NZ_SJPP01000001.1"/>
</dbReference>
<keyword evidence="1" id="KW-0472">Membrane</keyword>
<keyword evidence="3" id="KW-1185">Reference proteome</keyword>
<evidence type="ECO:0000313" key="3">
    <source>
        <dbReference type="Proteomes" id="UP000320735"/>
    </source>
</evidence>
<sequence>MQRIIRFWRNVGILGGLVTTLISSLIVITMWGEIQTGGWVYTLPVLLGAVLLGFLIRNFLFEHFPMSGSVLHVNSILIAVLASISAEFADLDALWLRLTFYAVVGCHLSSLFFLMSDERLVAVR</sequence>
<feature type="transmembrane region" description="Helical" evidence="1">
    <location>
        <begin position="94"/>
        <end position="114"/>
    </location>
</feature>